<dbReference type="VEuPathDB" id="MicrosporidiaDB:H312_00007"/>
<evidence type="ECO:0000313" key="2">
    <source>
        <dbReference type="Proteomes" id="UP000030655"/>
    </source>
</evidence>
<feature type="non-terminal residue" evidence="1">
    <location>
        <position position="147"/>
    </location>
</feature>
<dbReference type="HOGENOM" id="CLU_1772453_0_0_1"/>
<protein>
    <submittedName>
        <fullName evidence="1">Uncharacterized protein</fullName>
    </submittedName>
</protein>
<accession>A0A059F5R9</accession>
<dbReference type="Proteomes" id="UP000030655">
    <property type="component" value="Unassembled WGS sequence"/>
</dbReference>
<feature type="non-terminal residue" evidence="1">
    <location>
        <position position="1"/>
    </location>
</feature>
<organism evidence="1 2">
    <name type="scientific">Anncaliia algerae PRA339</name>
    <dbReference type="NCBI Taxonomy" id="1288291"/>
    <lineage>
        <taxon>Eukaryota</taxon>
        <taxon>Fungi</taxon>
        <taxon>Fungi incertae sedis</taxon>
        <taxon>Microsporidia</taxon>
        <taxon>Tubulinosematoidea</taxon>
        <taxon>Tubulinosematidae</taxon>
        <taxon>Anncaliia</taxon>
    </lineage>
</organism>
<dbReference type="AlphaFoldDB" id="A0A059F5R9"/>
<dbReference type="EMBL" id="KK365130">
    <property type="protein sequence ID" value="KCZ82349.1"/>
    <property type="molecule type" value="Genomic_DNA"/>
</dbReference>
<reference evidence="1 2" key="2">
    <citation type="submission" date="2014-03" db="EMBL/GenBank/DDBJ databases">
        <title>The Genome Sequence of Anncaliia algerae insect isolate PRA339.</title>
        <authorList>
            <consortium name="The Broad Institute Genome Sequencing Platform"/>
            <consortium name="The Broad Institute Genome Sequencing Center for Infectious Disease"/>
            <person name="Cuomo C."/>
            <person name="Becnel J."/>
            <person name="Sanscrainte N."/>
            <person name="Walker B."/>
            <person name="Young S.K."/>
            <person name="Zeng Q."/>
            <person name="Gargeya S."/>
            <person name="Fitzgerald M."/>
            <person name="Haas B."/>
            <person name="Abouelleil A."/>
            <person name="Alvarado L."/>
            <person name="Arachchi H.M."/>
            <person name="Berlin A.M."/>
            <person name="Chapman S.B."/>
            <person name="Dewar J."/>
            <person name="Goldberg J."/>
            <person name="Griggs A."/>
            <person name="Gujja S."/>
            <person name="Hansen M."/>
            <person name="Howarth C."/>
            <person name="Imamovic A."/>
            <person name="Larimer J."/>
            <person name="McCowan C."/>
            <person name="Murphy C."/>
            <person name="Neiman D."/>
            <person name="Pearson M."/>
            <person name="Priest M."/>
            <person name="Roberts A."/>
            <person name="Saif S."/>
            <person name="Shea T."/>
            <person name="Sisk P."/>
            <person name="Sykes S."/>
            <person name="Wortman J."/>
            <person name="Nusbaum C."/>
            <person name="Birren B."/>
        </authorList>
    </citation>
    <scope>NUCLEOTIDE SEQUENCE [LARGE SCALE GENOMIC DNA]</scope>
    <source>
        <strain evidence="1 2">PRA339</strain>
    </source>
</reference>
<evidence type="ECO:0000313" key="1">
    <source>
        <dbReference type="EMBL" id="KCZ82349.1"/>
    </source>
</evidence>
<reference evidence="2" key="1">
    <citation type="submission" date="2013-02" db="EMBL/GenBank/DDBJ databases">
        <authorList>
            <consortium name="The Broad Institute Genome Sequencing Platform"/>
            <person name="Cuomo C."/>
            <person name="Becnel J."/>
            <person name="Sanscrainte N."/>
            <person name="Walker B."/>
            <person name="Young S.K."/>
            <person name="Zeng Q."/>
            <person name="Gargeya S."/>
            <person name="Fitzgerald M."/>
            <person name="Haas B."/>
            <person name="Abouelleil A."/>
            <person name="Alvarado L."/>
            <person name="Arachchi H.M."/>
            <person name="Berlin A.M."/>
            <person name="Chapman S.B."/>
            <person name="Dewar J."/>
            <person name="Goldberg J."/>
            <person name="Griggs A."/>
            <person name="Gujja S."/>
            <person name="Hansen M."/>
            <person name="Howarth C."/>
            <person name="Imamovic A."/>
            <person name="Larimer J."/>
            <person name="McCowan C."/>
            <person name="Murphy C."/>
            <person name="Neiman D."/>
            <person name="Pearson M."/>
            <person name="Priest M."/>
            <person name="Roberts A."/>
            <person name="Saif S."/>
            <person name="Shea T."/>
            <person name="Sisk P."/>
            <person name="Sykes S."/>
            <person name="Wortman J."/>
            <person name="Nusbaum C."/>
            <person name="Birren B."/>
        </authorList>
    </citation>
    <scope>NUCLEOTIDE SEQUENCE [LARGE SCALE GENOMIC DNA]</scope>
    <source>
        <strain evidence="2">PRA339</strain>
    </source>
</reference>
<sequence length="147" mass="17513">KDKVQVIKLLQIIICKFEAFRSNHFYYHQVQSNSFEDLKGNIQFNETILTINIMFKLILEICYVRFNILNVLEICNFAFFIKIKYPSIFLKLGSLQSITNENFKENENFDCEFDTKSQLININFSSSFTLSNFYKTQLINLEENWCI</sequence>
<gene>
    <name evidence="1" type="ORF">H312_00007</name>
</gene>
<proteinExistence type="predicted"/>
<keyword evidence="2" id="KW-1185">Reference proteome</keyword>
<name>A0A059F5R9_9MICR</name>